<evidence type="ECO:0000256" key="3">
    <source>
        <dbReference type="ARBA" id="ARBA00022729"/>
    </source>
</evidence>
<evidence type="ECO:0000313" key="5">
    <source>
        <dbReference type="Proteomes" id="UP000230821"/>
    </source>
</evidence>
<dbReference type="PANTHER" id="PTHR43649">
    <property type="entry name" value="ARABINOSE-BINDING PROTEIN-RELATED"/>
    <property type="match status" value="1"/>
</dbReference>
<dbReference type="Proteomes" id="UP000230821">
    <property type="component" value="Unassembled WGS sequence"/>
</dbReference>
<dbReference type="SUPFAM" id="SSF53850">
    <property type="entry name" value="Periplasmic binding protein-like II"/>
    <property type="match status" value="1"/>
</dbReference>
<dbReference type="PANTHER" id="PTHR43649:SF34">
    <property type="entry name" value="ABC TRANSPORTER PERIPLASMIC-BINDING PROTEIN YCJN-RELATED"/>
    <property type="match status" value="1"/>
</dbReference>
<organism evidence="4 5">
    <name type="scientific">candidate division KSB3 bacterium</name>
    <dbReference type="NCBI Taxonomy" id="2044937"/>
    <lineage>
        <taxon>Bacteria</taxon>
        <taxon>candidate division KSB3</taxon>
    </lineage>
</organism>
<protein>
    <submittedName>
        <fullName evidence="4">Sugar ABC transporter substrate-binding protein</fullName>
    </submittedName>
</protein>
<comment type="similarity">
    <text evidence="1">Belongs to the bacterial solute-binding protein 1 family.</text>
</comment>
<keyword evidence="3" id="KW-0732">Signal</keyword>
<evidence type="ECO:0000256" key="2">
    <source>
        <dbReference type="ARBA" id="ARBA00022448"/>
    </source>
</evidence>
<name>A0A2G6K891_9BACT</name>
<dbReference type="InterPro" id="IPR006059">
    <property type="entry name" value="SBP"/>
</dbReference>
<proteinExistence type="inferred from homology"/>
<dbReference type="Gene3D" id="3.40.190.10">
    <property type="entry name" value="Periplasmic binding protein-like II"/>
    <property type="match status" value="2"/>
</dbReference>
<dbReference type="EMBL" id="PDSK01000126">
    <property type="protein sequence ID" value="PIE31864.1"/>
    <property type="molecule type" value="Genomic_DNA"/>
</dbReference>
<sequence length="478" mass="54246">MRILTLVIIVLLCFSGIPSSLGADHPLKGQKFEMSILGIGGWVPSRLGVYMSPIFSEYAKEHYGYDVNFTFTDSPFSRLFHVAATSLEKGNQDYNIIISDSQWLGALAEKKWIVNISDLITQYPELDIEWWAPILIESYMEYPNDSGTLWGLLQEADVLVLFVRKDLFENPGEQKAFTAQYGTTLPQSFEDFEQLSMQEFENIASFFTRPEQDLYGTAMQSSHEYDFLTMYLYSFMFSMGGDIWNPGDGKIYGVLNSDTNADAMKWHKRFLNYQPPDALNYGISDNMEAFAEGKVATALQWSAVGLAMITPENHENVIVVPPPGIRQADGSLRRIYPIGGQPWVINAFNDDAHMRVAIDFLQWWYLPETQLEFAKGGGNPALRATLDMPGFDDIQPWFRAMKYMLNQERARDFWHSPKYAELLAVQQDAFRAYVTDQIDDPALALEYAACQQQKILFESGESRLAPPDSCANVTLNLP</sequence>
<dbReference type="Pfam" id="PF13416">
    <property type="entry name" value="SBP_bac_8"/>
    <property type="match status" value="1"/>
</dbReference>
<evidence type="ECO:0000313" key="4">
    <source>
        <dbReference type="EMBL" id="PIE31864.1"/>
    </source>
</evidence>
<dbReference type="InterPro" id="IPR050490">
    <property type="entry name" value="Bact_solute-bd_prot1"/>
</dbReference>
<evidence type="ECO:0000256" key="1">
    <source>
        <dbReference type="ARBA" id="ARBA00008520"/>
    </source>
</evidence>
<keyword evidence="2" id="KW-0813">Transport</keyword>
<comment type="caution">
    <text evidence="4">The sequence shown here is derived from an EMBL/GenBank/DDBJ whole genome shotgun (WGS) entry which is preliminary data.</text>
</comment>
<reference evidence="4 5" key="1">
    <citation type="submission" date="2017-10" db="EMBL/GenBank/DDBJ databases">
        <title>Novel microbial diversity and functional potential in the marine mammal oral microbiome.</title>
        <authorList>
            <person name="Dudek N.K."/>
            <person name="Sun C.L."/>
            <person name="Burstein D."/>
            <person name="Kantor R.S."/>
            <person name="Aliaga Goltsman D.S."/>
            <person name="Bik E.M."/>
            <person name="Thomas B.C."/>
            <person name="Banfield J.F."/>
            <person name="Relman D.A."/>
        </authorList>
    </citation>
    <scope>NUCLEOTIDE SEQUENCE [LARGE SCALE GENOMIC DNA]</scope>
    <source>
        <strain evidence="4">DOLJORAL78_47_16</strain>
    </source>
</reference>
<gene>
    <name evidence="4" type="ORF">CSA56_17115</name>
</gene>
<dbReference type="AlphaFoldDB" id="A0A2G6K891"/>
<accession>A0A2G6K891</accession>